<reference evidence="2" key="1">
    <citation type="submission" date="2020-10" db="EMBL/GenBank/DDBJ databases">
        <authorList>
            <person name="Castelo-Branco R."/>
            <person name="Eusebio N."/>
            <person name="Adriana R."/>
            <person name="Vieira A."/>
            <person name="Brugerolle De Fraissinette N."/>
            <person name="Rezende De Castro R."/>
            <person name="Schneider M.P."/>
            <person name="Vasconcelos V."/>
            <person name="Leao P.N."/>
        </authorList>
    </citation>
    <scope>NUCLEOTIDE SEQUENCE</scope>
    <source>
        <strain evidence="2">LEGE 11480</strain>
    </source>
</reference>
<protein>
    <submittedName>
        <fullName evidence="2">Uncharacterized protein</fullName>
    </submittedName>
</protein>
<evidence type="ECO:0000313" key="3">
    <source>
        <dbReference type="Proteomes" id="UP000625316"/>
    </source>
</evidence>
<dbReference type="AlphaFoldDB" id="A0A928Z2C9"/>
<feature type="transmembrane region" description="Helical" evidence="1">
    <location>
        <begin position="31"/>
        <end position="50"/>
    </location>
</feature>
<name>A0A928Z2C9_9CYAN</name>
<evidence type="ECO:0000256" key="1">
    <source>
        <dbReference type="SAM" id="Phobius"/>
    </source>
</evidence>
<keyword evidence="1" id="KW-0472">Membrane</keyword>
<accession>A0A928Z2C9</accession>
<dbReference type="Proteomes" id="UP000625316">
    <property type="component" value="Unassembled WGS sequence"/>
</dbReference>
<evidence type="ECO:0000313" key="2">
    <source>
        <dbReference type="EMBL" id="MBE9030271.1"/>
    </source>
</evidence>
<keyword evidence="3" id="KW-1185">Reference proteome</keyword>
<organism evidence="2 3">
    <name type="scientific">Romeriopsis navalis LEGE 11480</name>
    <dbReference type="NCBI Taxonomy" id="2777977"/>
    <lineage>
        <taxon>Bacteria</taxon>
        <taxon>Bacillati</taxon>
        <taxon>Cyanobacteriota</taxon>
        <taxon>Cyanophyceae</taxon>
        <taxon>Leptolyngbyales</taxon>
        <taxon>Leptolyngbyaceae</taxon>
        <taxon>Romeriopsis</taxon>
        <taxon>Romeriopsis navalis</taxon>
    </lineage>
</organism>
<sequence>MNNHSDSQPAKRSDDEFFSGYSRLPKGIKRFLLKFIPLLFVGVVLFGIFVPRVHDQFNPGKFSRGQFEGLLVGEPVPHLLVPRKGKIESGSQFSRYLLSGFSKSSVPAKVTDQIGKWVQIKGAAVHRNNLTVVATGGAKPIERPAGAPLQPEPGVPLGEFSLKGEILDGKCYPGVMKPGQGKTHRACAIRCISGGVPAVFLSHNEQGDPLYFLLADSNGKSVSKQVLDLVADPIQITGQVTQYGDLFLIKADPSTYQRL</sequence>
<keyword evidence="1" id="KW-1133">Transmembrane helix</keyword>
<dbReference type="EMBL" id="JADEXQ010000032">
    <property type="protein sequence ID" value="MBE9030271.1"/>
    <property type="molecule type" value="Genomic_DNA"/>
</dbReference>
<dbReference type="RefSeq" id="WP_264325096.1">
    <property type="nucleotide sequence ID" value="NZ_JADEXQ010000032.1"/>
</dbReference>
<comment type="caution">
    <text evidence="2">The sequence shown here is derived from an EMBL/GenBank/DDBJ whole genome shotgun (WGS) entry which is preliminary data.</text>
</comment>
<proteinExistence type="predicted"/>
<keyword evidence="1" id="KW-0812">Transmembrane</keyword>
<gene>
    <name evidence="2" type="ORF">IQ266_11065</name>
</gene>